<evidence type="ECO:0000313" key="3">
    <source>
        <dbReference type="Proteomes" id="UP000010074"/>
    </source>
</evidence>
<proteinExistence type="predicted"/>
<gene>
    <name evidence="2" type="ORF">Bdt_1428</name>
</gene>
<dbReference type="EMBL" id="CP002930">
    <property type="protein sequence ID" value="AFY01126.1"/>
    <property type="molecule type" value="Genomic_DNA"/>
</dbReference>
<reference evidence="2 3" key="1">
    <citation type="journal article" date="2012" name="BMC Genomics">
        <title>Genome analysis of a simultaneously predatory and prey-independent, novel Bdellovibrio bacteriovorus from the River Tiber, supports in silico predictions of both ancient and recent lateral gene transfer from diverse bacteria.</title>
        <authorList>
            <person name="Hobley L."/>
            <person name="Lerner T.R."/>
            <person name="Williams L.E."/>
            <person name="Lambert C."/>
            <person name="Till R."/>
            <person name="Milner D.S."/>
            <person name="Basford S.M."/>
            <person name="Capeness M.J."/>
            <person name="Fenton A.K."/>
            <person name="Atterbury R.J."/>
            <person name="Harris M.A."/>
            <person name="Sockett R.E."/>
        </authorList>
    </citation>
    <scope>NUCLEOTIDE SEQUENCE [LARGE SCALE GENOMIC DNA]</scope>
    <source>
        <strain evidence="2 3">Tiberius</strain>
    </source>
</reference>
<dbReference type="STRING" id="1069642.Bdt_1428"/>
<accession>K7YMT2</accession>
<evidence type="ECO:0000256" key="1">
    <source>
        <dbReference type="SAM" id="MobiDB-lite"/>
    </source>
</evidence>
<feature type="region of interest" description="Disordered" evidence="1">
    <location>
        <begin position="1"/>
        <end position="41"/>
    </location>
</feature>
<dbReference type="HOGENOM" id="CLU_3266311_0_0_7"/>
<organism evidence="2 3">
    <name type="scientific">Bdellovibrio bacteriovorus str. Tiberius</name>
    <dbReference type="NCBI Taxonomy" id="1069642"/>
    <lineage>
        <taxon>Bacteria</taxon>
        <taxon>Pseudomonadati</taxon>
        <taxon>Bdellovibrionota</taxon>
        <taxon>Bdellovibrionia</taxon>
        <taxon>Bdellovibrionales</taxon>
        <taxon>Pseudobdellovibrionaceae</taxon>
        <taxon>Bdellovibrio</taxon>
    </lineage>
</organism>
<name>K7YMT2_BDEBC</name>
<dbReference type="PATRIC" id="fig|1069642.3.peg.1410"/>
<protein>
    <submittedName>
        <fullName evidence="2">Uncharacterized protein</fullName>
    </submittedName>
</protein>
<evidence type="ECO:0000313" key="2">
    <source>
        <dbReference type="EMBL" id="AFY01126.1"/>
    </source>
</evidence>
<sequence>MDKAALRRTSAECPIKKGPTTNELPTGFTGGKSARKDKATK</sequence>
<dbReference type="KEGG" id="bbat:Bdt_1428"/>
<dbReference type="Proteomes" id="UP000010074">
    <property type="component" value="Chromosome"/>
</dbReference>
<dbReference type="AlphaFoldDB" id="K7YMT2"/>